<reference evidence="2" key="1">
    <citation type="submission" date="2020-01" db="EMBL/GenBank/DDBJ databases">
        <authorList>
            <person name="Mishra B."/>
        </authorList>
    </citation>
    <scope>NUCLEOTIDE SEQUENCE [LARGE SCALE GENOMIC DNA]</scope>
</reference>
<gene>
    <name evidence="2" type="ORF">MERR_LOCUS12618</name>
</gene>
<dbReference type="AlphaFoldDB" id="A0A6D2IJY0"/>
<dbReference type="InterPro" id="IPR001810">
    <property type="entry name" value="F-box_dom"/>
</dbReference>
<dbReference type="InterPro" id="IPR032675">
    <property type="entry name" value="LRR_dom_sf"/>
</dbReference>
<dbReference type="Gene3D" id="3.80.10.10">
    <property type="entry name" value="Ribonuclease Inhibitor"/>
    <property type="match status" value="1"/>
</dbReference>
<dbReference type="PANTHER" id="PTHR31900">
    <property type="entry name" value="F-BOX/RNI SUPERFAMILY PROTEIN-RELATED"/>
    <property type="match status" value="1"/>
</dbReference>
<dbReference type="PROSITE" id="PS50181">
    <property type="entry name" value="FBOX"/>
    <property type="match status" value="1"/>
</dbReference>
<dbReference type="Pfam" id="PF24758">
    <property type="entry name" value="LRR_At5g56370"/>
    <property type="match status" value="1"/>
</dbReference>
<dbReference type="InterPro" id="IPR055411">
    <property type="entry name" value="LRR_FXL15/At3g58940/PEG3-like"/>
</dbReference>
<dbReference type="EMBL" id="CACVBM020000999">
    <property type="protein sequence ID" value="CAA7025383.1"/>
    <property type="molecule type" value="Genomic_DNA"/>
</dbReference>
<dbReference type="InterPro" id="IPR050232">
    <property type="entry name" value="FBL13/AtMIF1-like"/>
</dbReference>
<dbReference type="InterPro" id="IPR036047">
    <property type="entry name" value="F-box-like_dom_sf"/>
</dbReference>
<name>A0A6D2IJY0_9BRAS</name>
<sequence length="419" mass="47148">MDIISQLSDDVLLRILSFVPTKDVVATSLLSKKWRSLWKLVPKLVYDNSNHIGENRIFSQFVYRSLLSNKAPVLDCFHFHLNLVSDCASVDIGLWMEIAVTRHVRDLKFSIYSSKDARSVSLPSSLYTSNTLETLRLCDFVLLNVPVNVYLPSLKSLRLELVDYLDDPTLPRLLSGCPNLEELVVGRHGLDKTMDATVLLPSLRRLTLSDKITTSGTGCRYVIDVPSLKYLNITENVVYNSRQIEDMPELVEAHVDITHGVTQKFLRALTSARRLSLSLSLSEVIHPSGMVFNQLVHLDLYTVSEGWWDLLTHMVQDSPKLQTLKLIDKHSSGEETPNGWKPPRSVPECLLCTLEAFVWNGYQGRQGDRDMATYVLQNAVCLKTASFSPKSTDVGDKYQMLKELASVPTASTSSQLLFD</sequence>
<dbReference type="SMART" id="SM00256">
    <property type="entry name" value="FBOX"/>
    <property type="match status" value="1"/>
</dbReference>
<dbReference type="PANTHER" id="PTHR31900:SF34">
    <property type="entry name" value="EMB|CAB62440.1-RELATED"/>
    <property type="match status" value="1"/>
</dbReference>
<dbReference type="SUPFAM" id="SSF52047">
    <property type="entry name" value="RNI-like"/>
    <property type="match status" value="1"/>
</dbReference>
<dbReference type="Proteomes" id="UP000467841">
    <property type="component" value="Unassembled WGS sequence"/>
</dbReference>
<proteinExistence type="predicted"/>
<evidence type="ECO:0000259" key="1">
    <source>
        <dbReference type="PROSITE" id="PS50181"/>
    </source>
</evidence>
<dbReference type="OrthoDB" id="612216at2759"/>
<dbReference type="SUPFAM" id="SSF81383">
    <property type="entry name" value="F-box domain"/>
    <property type="match status" value="1"/>
</dbReference>
<feature type="domain" description="F-box" evidence="1">
    <location>
        <begin position="1"/>
        <end position="49"/>
    </location>
</feature>
<evidence type="ECO:0000313" key="2">
    <source>
        <dbReference type="EMBL" id="CAA7025383.1"/>
    </source>
</evidence>
<dbReference type="InterPro" id="IPR006566">
    <property type="entry name" value="FBD"/>
</dbReference>
<evidence type="ECO:0000313" key="3">
    <source>
        <dbReference type="Proteomes" id="UP000467841"/>
    </source>
</evidence>
<comment type="caution">
    <text evidence="2">The sequence shown here is derived from an EMBL/GenBank/DDBJ whole genome shotgun (WGS) entry which is preliminary data.</text>
</comment>
<accession>A0A6D2IJY0</accession>
<dbReference type="Pfam" id="PF00646">
    <property type="entry name" value="F-box"/>
    <property type="match status" value="1"/>
</dbReference>
<dbReference type="CDD" id="cd22160">
    <property type="entry name" value="F-box_AtFBL13-like"/>
    <property type="match status" value="1"/>
</dbReference>
<dbReference type="Pfam" id="PF08387">
    <property type="entry name" value="FBD"/>
    <property type="match status" value="1"/>
</dbReference>
<organism evidence="2 3">
    <name type="scientific">Microthlaspi erraticum</name>
    <dbReference type="NCBI Taxonomy" id="1685480"/>
    <lineage>
        <taxon>Eukaryota</taxon>
        <taxon>Viridiplantae</taxon>
        <taxon>Streptophyta</taxon>
        <taxon>Embryophyta</taxon>
        <taxon>Tracheophyta</taxon>
        <taxon>Spermatophyta</taxon>
        <taxon>Magnoliopsida</taxon>
        <taxon>eudicotyledons</taxon>
        <taxon>Gunneridae</taxon>
        <taxon>Pentapetalae</taxon>
        <taxon>rosids</taxon>
        <taxon>malvids</taxon>
        <taxon>Brassicales</taxon>
        <taxon>Brassicaceae</taxon>
        <taxon>Coluteocarpeae</taxon>
        <taxon>Microthlaspi</taxon>
    </lineage>
</organism>
<dbReference type="SMART" id="SM00579">
    <property type="entry name" value="FBD"/>
    <property type="match status" value="1"/>
</dbReference>
<keyword evidence="3" id="KW-1185">Reference proteome</keyword>
<dbReference type="InterPro" id="IPR053781">
    <property type="entry name" value="F-box_AtFBL13-like"/>
</dbReference>
<dbReference type="Gene3D" id="1.20.1280.50">
    <property type="match status" value="1"/>
</dbReference>
<protein>
    <recommendedName>
        <fullName evidence="1">F-box domain-containing protein</fullName>
    </recommendedName>
</protein>